<dbReference type="OrthoDB" id="9805025at2"/>
<dbReference type="EMBL" id="CP040058">
    <property type="protein sequence ID" value="QCP36228.1"/>
    <property type="molecule type" value="Genomic_DNA"/>
</dbReference>
<reference evidence="3 4" key="1">
    <citation type="submission" date="2019-05" db="EMBL/GenBank/DDBJ databases">
        <title>Complete genome sequencing of Anaerostipes rhamnosivorans.</title>
        <authorList>
            <person name="Bui T.P.N."/>
            <person name="de Vos W.M."/>
        </authorList>
    </citation>
    <scope>NUCLEOTIDE SEQUENCE [LARGE SCALE GENOMIC DNA]</scope>
    <source>
        <strain evidence="3 4">1y2</strain>
    </source>
</reference>
<dbReference type="Pfam" id="PF04892">
    <property type="entry name" value="VanZ"/>
    <property type="match status" value="1"/>
</dbReference>
<name>A0A4P8IEM3_9FIRM</name>
<feature type="transmembrane region" description="Helical" evidence="1">
    <location>
        <begin position="107"/>
        <end position="129"/>
    </location>
</feature>
<dbReference type="PANTHER" id="PTHR36834:SF2">
    <property type="entry name" value="MEMBRANE PROTEIN"/>
    <property type="match status" value="1"/>
</dbReference>
<feature type="transmembrane region" description="Helical" evidence="1">
    <location>
        <begin position="12"/>
        <end position="31"/>
    </location>
</feature>
<keyword evidence="4" id="KW-1185">Reference proteome</keyword>
<dbReference type="KEGG" id="arf:AR1Y2_2774"/>
<dbReference type="RefSeq" id="WP_137329490.1">
    <property type="nucleotide sequence ID" value="NZ_CP040058.1"/>
</dbReference>
<keyword evidence="1" id="KW-0472">Membrane</keyword>
<keyword evidence="1" id="KW-1133">Transmembrane helix</keyword>
<evidence type="ECO:0000259" key="2">
    <source>
        <dbReference type="Pfam" id="PF04892"/>
    </source>
</evidence>
<keyword evidence="1" id="KW-0812">Transmembrane</keyword>
<sequence>MKKENSNKYFKRFFWAVFIFYLLILIKIVLLKDTELSSLPMFLTGEKKGFRSLNLIPFQTFVSFSRIAGQGNFLWSLSNLLGNSLVFLPFGYLLALLRGSKGSKLKIILLSALLSLFFETSQYVFYLGSADIDDLILNVLGACTGILCFKLLTALCRKDQRRIYVTSLILGCISFAAASSIAYIEFGNRLGLVHYKSETIGGEDIPKRNPDYNGYFVSGSAEAIHCTSDIDETYGDPSSISVTSDTKVFFLSYENDKASLHQINTVYKRCSLSQLKSVKKNSKVSVWFSKKKNHADIVVLSDPPGNDEDIMTSESSAKKKKLNGTVVDIQSGSFTITKINTYKDKKTGGDISESTDIHITVKYRKDLKVTVCDAYDMGTKTKYRKGSIHDVKKGRTIELKGMIKNKVFYAESATIYIFHK</sequence>
<evidence type="ECO:0000256" key="1">
    <source>
        <dbReference type="SAM" id="Phobius"/>
    </source>
</evidence>
<evidence type="ECO:0000313" key="3">
    <source>
        <dbReference type="EMBL" id="QCP36228.1"/>
    </source>
</evidence>
<accession>A0A4P8IEM3</accession>
<feature type="transmembrane region" description="Helical" evidence="1">
    <location>
        <begin position="135"/>
        <end position="156"/>
    </location>
</feature>
<gene>
    <name evidence="3" type="ORF">AR1Y2_2774</name>
</gene>
<dbReference type="Proteomes" id="UP000298653">
    <property type="component" value="Chromosome"/>
</dbReference>
<dbReference type="AlphaFoldDB" id="A0A4P8IEM3"/>
<protein>
    <submittedName>
        <fullName evidence="3">Teicoplanin resistance protein vanZ</fullName>
    </submittedName>
</protein>
<feature type="transmembrane region" description="Helical" evidence="1">
    <location>
        <begin position="73"/>
        <end position="95"/>
    </location>
</feature>
<evidence type="ECO:0000313" key="4">
    <source>
        <dbReference type="Proteomes" id="UP000298653"/>
    </source>
</evidence>
<feature type="domain" description="VanZ-like" evidence="2">
    <location>
        <begin position="18"/>
        <end position="152"/>
    </location>
</feature>
<dbReference type="InterPro" id="IPR053150">
    <property type="entry name" value="Teicoplanin_resist-assoc"/>
</dbReference>
<proteinExistence type="predicted"/>
<organism evidence="3 4">
    <name type="scientific">Anaerostipes rhamnosivorans</name>
    <dbReference type="NCBI Taxonomy" id="1229621"/>
    <lineage>
        <taxon>Bacteria</taxon>
        <taxon>Bacillati</taxon>
        <taxon>Bacillota</taxon>
        <taxon>Clostridia</taxon>
        <taxon>Lachnospirales</taxon>
        <taxon>Lachnospiraceae</taxon>
        <taxon>Anaerostipes</taxon>
    </lineage>
</organism>
<feature type="transmembrane region" description="Helical" evidence="1">
    <location>
        <begin position="163"/>
        <end position="184"/>
    </location>
</feature>
<dbReference type="InterPro" id="IPR006976">
    <property type="entry name" value="VanZ-like"/>
</dbReference>
<dbReference type="PANTHER" id="PTHR36834">
    <property type="entry name" value="MEMBRANE PROTEIN-RELATED"/>
    <property type="match status" value="1"/>
</dbReference>